<protein>
    <submittedName>
        <fullName evidence="1">Uncharacterized protein</fullName>
    </submittedName>
</protein>
<dbReference type="EMBL" id="ML976702">
    <property type="protein sequence ID" value="KAF1970282.1"/>
    <property type="molecule type" value="Genomic_DNA"/>
</dbReference>
<gene>
    <name evidence="1" type="ORF">BU23DRAFT_213773</name>
</gene>
<keyword evidence="2" id="KW-1185">Reference proteome</keyword>
<dbReference type="OrthoDB" id="265717at2759"/>
<name>A0A6A5V2M3_9PLEO</name>
<dbReference type="Proteomes" id="UP000800036">
    <property type="component" value="Unassembled WGS sequence"/>
</dbReference>
<sequence>MQSSLNDWSASSIGSPELAEKLLGTYREEGLEGFMDVPYGFAALAYNAAGVATKAVEYAKRAEELILLKDGEWAPNLRIWKELLKDPKGHWSYGRRRG</sequence>
<proteinExistence type="predicted"/>
<accession>A0A6A5V2M3</accession>
<organism evidence="1 2">
    <name type="scientific">Bimuria novae-zelandiae CBS 107.79</name>
    <dbReference type="NCBI Taxonomy" id="1447943"/>
    <lineage>
        <taxon>Eukaryota</taxon>
        <taxon>Fungi</taxon>
        <taxon>Dikarya</taxon>
        <taxon>Ascomycota</taxon>
        <taxon>Pezizomycotina</taxon>
        <taxon>Dothideomycetes</taxon>
        <taxon>Pleosporomycetidae</taxon>
        <taxon>Pleosporales</taxon>
        <taxon>Massarineae</taxon>
        <taxon>Didymosphaeriaceae</taxon>
        <taxon>Bimuria</taxon>
    </lineage>
</organism>
<evidence type="ECO:0000313" key="2">
    <source>
        <dbReference type="Proteomes" id="UP000800036"/>
    </source>
</evidence>
<reference evidence="1" key="1">
    <citation type="journal article" date="2020" name="Stud. Mycol.">
        <title>101 Dothideomycetes genomes: a test case for predicting lifestyles and emergence of pathogens.</title>
        <authorList>
            <person name="Haridas S."/>
            <person name="Albert R."/>
            <person name="Binder M."/>
            <person name="Bloem J."/>
            <person name="Labutti K."/>
            <person name="Salamov A."/>
            <person name="Andreopoulos B."/>
            <person name="Baker S."/>
            <person name="Barry K."/>
            <person name="Bills G."/>
            <person name="Bluhm B."/>
            <person name="Cannon C."/>
            <person name="Castanera R."/>
            <person name="Culley D."/>
            <person name="Daum C."/>
            <person name="Ezra D."/>
            <person name="Gonzalez J."/>
            <person name="Henrissat B."/>
            <person name="Kuo A."/>
            <person name="Liang C."/>
            <person name="Lipzen A."/>
            <person name="Lutzoni F."/>
            <person name="Magnuson J."/>
            <person name="Mondo S."/>
            <person name="Nolan M."/>
            <person name="Ohm R."/>
            <person name="Pangilinan J."/>
            <person name="Park H.-J."/>
            <person name="Ramirez L."/>
            <person name="Alfaro M."/>
            <person name="Sun H."/>
            <person name="Tritt A."/>
            <person name="Yoshinaga Y."/>
            <person name="Zwiers L.-H."/>
            <person name="Turgeon B."/>
            <person name="Goodwin S."/>
            <person name="Spatafora J."/>
            <person name="Crous P."/>
            <person name="Grigoriev I."/>
        </authorList>
    </citation>
    <scope>NUCLEOTIDE SEQUENCE</scope>
    <source>
        <strain evidence="1">CBS 107.79</strain>
    </source>
</reference>
<evidence type="ECO:0000313" key="1">
    <source>
        <dbReference type="EMBL" id="KAF1970282.1"/>
    </source>
</evidence>
<dbReference type="AlphaFoldDB" id="A0A6A5V2M3"/>